<proteinExistence type="inferred from homology"/>
<dbReference type="Proteomes" id="UP000275076">
    <property type="component" value="Unassembled WGS sequence"/>
</dbReference>
<gene>
    <name evidence="3" type="ORF">D7Z54_09620</name>
</gene>
<protein>
    <submittedName>
        <fullName evidence="3">PucR family transcriptional regulator</fullName>
    </submittedName>
</protein>
<keyword evidence="4" id="KW-1185">Reference proteome</keyword>
<organism evidence="3 4">
    <name type="scientific">Salibacterium salarium</name>
    <dbReference type="NCBI Taxonomy" id="284579"/>
    <lineage>
        <taxon>Bacteria</taxon>
        <taxon>Bacillati</taxon>
        <taxon>Bacillota</taxon>
        <taxon>Bacilli</taxon>
        <taxon>Bacillales</taxon>
        <taxon>Bacillaceae</taxon>
    </lineage>
</organism>
<dbReference type="EMBL" id="RBVX01000007">
    <property type="protein sequence ID" value="RSL33565.1"/>
    <property type="molecule type" value="Genomic_DNA"/>
</dbReference>
<dbReference type="InterPro" id="IPR041522">
    <property type="entry name" value="CdaR_GGDEF"/>
</dbReference>
<evidence type="ECO:0000259" key="2">
    <source>
        <dbReference type="SMART" id="SM00065"/>
    </source>
</evidence>
<dbReference type="InterPro" id="IPR025736">
    <property type="entry name" value="PucR_C-HTH_dom"/>
</dbReference>
<dbReference type="SMART" id="SM00065">
    <property type="entry name" value="GAF"/>
    <property type="match status" value="1"/>
</dbReference>
<dbReference type="SUPFAM" id="SSF55781">
    <property type="entry name" value="GAF domain-like"/>
    <property type="match status" value="1"/>
</dbReference>
<dbReference type="Pfam" id="PF13556">
    <property type="entry name" value="HTH_30"/>
    <property type="match status" value="1"/>
</dbReference>
<evidence type="ECO:0000313" key="3">
    <source>
        <dbReference type="EMBL" id="RSL33565.1"/>
    </source>
</evidence>
<evidence type="ECO:0000313" key="4">
    <source>
        <dbReference type="Proteomes" id="UP000275076"/>
    </source>
</evidence>
<dbReference type="Pfam" id="PF17853">
    <property type="entry name" value="GGDEF_2"/>
    <property type="match status" value="1"/>
</dbReference>
<feature type="domain" description="GAF" evidence="2">
    <location>
        <begin position="186"/>
        <end position="311"/>
    </location>
</feature>
<dbReference type="InterPro" id="IPR042070">
    <property type="entry name" value="PucR_C-HTH_sf"/>
</dbReference>
<dbReference type="RefSeq" id="WP_125555626.1">
    <property type="nucleotide sequence ID" value="NZ_RBVX01000007.1"/>
</dbReference>
<dbReference type="PANTHER" id="PTHR33744:SF1">
    <property type="entry name" value="DNA-BINDING TRANSCRIPTIONAL ACTIVATOR ADER"/>
    <property type="match status" value="1"/>
</dbReference>
<comment type="caution">
    <text evidence="3">The sequence shown here is derived from an EMBL/GenBank/DDBJ whole genome shotgun (WGS) entry which is preliminary data.</text>
</comment>
<dbReference type="AlphaFoldDB" id="A0A3R9PLM8"/>
<dbReference type="Pfam" id="PF13185">
    <property type="entry name" value="GAF_2"/>
    <property type="match status" value="1"/>
</dbReference>
<dbReference type="Gene3D" id="3.30.450.40">
    <property type="match status" value="2"/>
</dbReference>
<name>A0A3R9PLM8_9BACI</name>
<dbReference type="InterPro" id="IPR003018">
    <property type="entry name" value="GAF"/>
</dbReference>
<reference evidence="3 4" key="1">
    <citation type="submission" date="2018-10" db="EMBL/GenBank/DDBJ databases">
        <title>Draft genome sequence of Bacillus salarius IM0101, isolated from a hypersaline soil in Inner Mongolia, China.</title>
        <authorList>
            <person name="Yamprayoonswat W."/>
            <person name="Boonvisut S."/>
            <person name="Jumpathong W."/>
            <person name="Sittihan S."/>
            <person name="Ruangsuj P."/>
            <person name="Wanthongcharoen S."/>
            <person name="Thongpramul N."/>
            <person name="Pimmason S."/>
            <person name="Yu B."/>
            <person name="Yasawong M."/>
        </authorList>
    </citation>
    <scope>NUCLEOTIDE SEQUENCE [LARGE SCALE GENOMIC DNA]</scope>
    <source>
        <strain evidence="3 4">IM0101</strain>
    </source>
</reference>
<dbReference type="Gene3D" id="1.10.10.2840">
    <property type="entry name" value="PucR C-terminal helix-turn-helix domain"/>
    <property type="match status" value="1"/>
</dbReference>
<dbReference type="InterPro" id="IPR051448">
    <property type="entry name" value="CdaR-like_regulators"/>
</dbReference>
<dbReference type="OrthoDB" id="143422at2"/>
<dbReference type="PANTHER" id="PTHR33744">
    <property type="entry name" value="CARBOHYDRATE DIACID REGULATOR"/>
    <property type="match status" value="1"/>
</dbReference>
<sequence>MNKREKLIKKVENHLRMTARQLVKFDTEEEALQYLTDSFQSELKCDFVGIILKEGSYLIPKVWRGGLQRLMEAFPLKISHCTTELFDQSLTFNDVTKTSSCHFLQLLQKEEMGTWFTVPLQDESNNYGFCTIGFMDYTPLLEMEHIFEEFGRDTAVALSLAKQKETERKKIVGMEWVSQNLSLNESVENLVSKLVERAGKGTGATLAGIYLYNEKDNCFAFQPPSYGDFTKPKQIFIEENYVLKKYFPYVESTGGNELTVPMVIDLKTIGVLHIENKEEGVFTKADLEILELLANHVASMLENARLYNSEKDNTQRLQSLLDHQQILIKETVEKDDFEGITSTLSTLLSKTVILFDRFMRPISYRMLIDYRFTLDEIADLAVSEVFGDKSINEGFVVKTEEVFLSIRPINGGGDLLGYLAINMTDDEMDDFDKLTIDMVRNIYSVQFIKQKLVLDAKEQVKDSFINTLLVENVEDKESIMQYANLFQWNLFQLHRVAVLSIHLENTELKDDRILEQQAKKSLMLDQLKTRIQMYDPNLLMANKGEHYILMAPAERENDDSELFWSNLIKNINKWLNSGKGKSQAYLGIGGRTNIIENYYNCYLQAIQALNIVTQRYSQSGYAYFENLGSYTLLYQLKDSDSASLFMKEQLHTLLQYSDKNNMDLFHTLRTYLQQNGHIKNTSRELYIHRSSLLYRLEKIENMLDIDLNNADHRFNVMMAYKMYDLNENNR</sequence>
<comment type="similarity">
    <text evidence="1">Belongs to the CdaR family.</text>
</comment>
<dbReference type="InterPro" id="IPR029016">
    <property type="entry name" value="GAF-like_dom_sf"/>
</dbReference>
<evidence type="ECO:0000256" key="1">
    <source>
        <dbReference type="ARBA" id="ARBA00006754"/>
    </source>
</evidence>
<accession>A0A3R9PLM8</accession>